<dbReference type="Proteomes" id="UP001589692">
    <property type="component" value="Unassembled WGS sequence"/>
</dbReference>
<proteinExistence type="predicted"/>
<dbReference type="EMBL" id="JBHMAA010000015">
    <property type="protein sequence ID" value="MFB9950066.1"/>
    <property type="molecule type" value="Genomic_DNA"/>
</dbReference>
<dbReference type="RefSeq" id="WP_377261878.1">
    <property type="nucleotide sequence ID" value="NZ_JBHMAA010000015.1"/>
</dbReference>
<accession>A0ABV6AHH4</accession>
<protein>
    <submittedName>
        <fullName evidence="1">Uncharacterized protein</fullName>
    </submittedName>
</protein>
<comment type="caution">
    <text evidence="1">The sequence shown here is derived from an EMBL/GenBank/DDBJ whole genome shotgun (WGS) entry which is preliminary data.</text>
</comment>
<reference evidence="1 2" key="1">
    <citation type="submission" date="2024-09" db="EMBL/GenBank/DDBJ databases">
        <authorList>
            <person name="Sun Q."/>
            <person name="Mori K."/>
        </authorList>
    </citation>
    <scope>NUCLEOTIDE SEQUENCE [LARGE SCALE GENOMIC DNA]</scope>
    <source>
        <strain evidence="1 2">TBRC 4938</strain>
    </source>
</reference>
<sequence>MIRSFASLVSTLVLQALVNGRIGKRARSSREIGRLLGYPTQDLPFLAGAAFLEVNALRRSRAHYFPKRGKQLVNLGENFNLSGWFARQERGCCADGAVLPASSGSALPVNGMSRKKGGTVLQ</sequence>
<name>A0ABV6AHH4_9HYPH</name>
<evidence type="ECO:0000313" key="1">
    <source>
        <dbReference type="EMBL" id="MFB9950066.1"/>
    </source>
</evidence>
<keyword evidence="2" id="KW-1185">Reference proteome</keyword>
<organism evidence="1 2">
    <name type="scientific">Rhizobium puerariae</name>
    <dbReference type="NCBI Taxonomy" id="1585791"/>
    <lineage>
        <taxon>Bacteria</taxon>
        <taxon>Pseudomonadati</taxon>
        <taxon>Pseudomonadota</taxon>
        <taxon>Alphaproteobacteria</taxon>
        <taxon>Hyphomicrobiales</taxon>
        <taxon>Rhizobiaceae</taxon>
        <taxon>Rhizobium/Agrobacterium group</taxon>
        <taxon>Rhizobium</taxon>
    </lineage>
</organism>
<gene>
    <name evidence="1" type="ORF">ACFFP0_14480</name>
</gene>
<evidence type="ECO:0000313" key="2">
    <source>
        <dbReference type="Proteomes" id="UP001589692"/>
    </source>
</evidence>